<name>A0ABR9TW10_9NOSO</name>
<dbReference type="EMBL" id="JADEXF010000143">
    <property type="protein sequence ID" value="MBE9104549.1"/>
    <property type="molecule type" value="Genomic_DNA"/>
</dbReference>
<organism evidence="1 2">
    <name type="scientific">Nostoc cf. edaphicum LEGE 07299</name>
    <dbReference type="NCBI Taxonomy" id="2777974"/>
    <lineage>
        <taxon>Bacteria</taxon>
        <taxon>Bacillati</taxon>
        <taxon>Cyanobacteriota</taxon>
        <taxon>Cyanophyceae</taxon>
        <taxon>Nostocales</taxon>
        <taxon>Nostocaceae</taxon>
        <taxon>Nostoc</taxon>
    </lineage>
</organism>
<protein>
    <submittedName>
        <fullName evidence="1">Uncharacterized protein</fullName>
    </submittedName>
</protein>
<evidence type="ECO:0000313" key="1">
    <source>
        <dbReference type="EMBL" id="MBE9104549.1"/>
    </source>
</evidence>
<proteinExistence type="predicted"/>
<keyword evidence="2" id="KW-1185">Reference proteome</keyword>
<comment type="caution">
    <text evidence="1">The sequence shown here is derived from an EMBL/GenBank/DDBJ whole genome shotgun (WGS) entry which is preliminary data.</text>
</comment>
<dbReference type="RefSeq" id="WP_194042218.1">
    <property type="nucleotide sequence ID" value="NZ_JADEXF010000143.1"/>
</dbReference>
<evidence type="ECO:0000313" key="2">
    <source>
        <dbReference type="Proteomes" id="UP000647836"/>
    </source>
</evidence>
<sequence>MTKNKIKDNVALNLAPIMFIEEVTDDEELKSVYGGVTPPVSRLTPEIIAALEKRGIQVFIDPNNPDILTEEALSALKDIWTNQTT</sequence>
<reference evidence="1 2" key="1">
    <citation type="submission" date="2020-10" db="EMBL/GenBank/DDBJ databases">
        <authorList>
            <person name="Castelo-Branco R."/>
            <person name="Eusebio N."/>
            <person name="Adriana R."/>
            <person name="Vieira A."/>
            <person name="Brugerolle De Fraissinette N."/>
            <person name="Rezende De Castro R."/>
            <person name="Schneider M.P."/>
            <person name="Vasconcelos V."/>
            <person name="Leao P.N."/>
        </authorList>
    </citation>
    <scope>NUCLEOTIDE SEQUENCE [LARGE SCALE GENOMIC DNA]</scope>
    <source>
        <strain evidence="1 2">LEGE 07299</strain>
    </source>
</reference>
<gene>
    <name evidence="1" type="ORF">IQ229_06240</name>
</gene>
<accession>A0ABR9TW10</accession>
<dbReference type="Proteomes" id="UP000647836">
    <property type="component" value="Unassembled WGS sequence"/>
</dbReference>